<dbReference type="InterPro" id="IPR049067">
    <property type="entry name" value="MreB-like_C"/>
</dbReference>
<comment type="caution">
    <text evidence="3">The sequence shown here is derived from an EMBL/GenBank/DDBJ whole genome shotgun (WGS) entry which is preliminary data.</text>
</comment>
<dbReference type="RefSeq" id="WP_389364807.1">
    <property type="nucleotide sequence ID" value="NZ_JBIACK010000021.1"/>
</dbReference>
<dbReference type="SUPFAM" id="SSF53067">
    <property type="entry name" value="Actin-like ATPase domain"/>
    <property type="match status" value="2"/>
</dbReference>
<dbReference type="Pfam" id="PF21522">
    <property type="entry name" value="MreB-like_C"/>
    <property type="match status" value="1"/>
</dbReference>
<dbReference type="Pfam" id="PF17989">
    <property type="entry name" value="ALP_N"/>
    <property type="match status" value="1"/>
</dbReference>
<accession>A0ABW6KM26</accession>
<dbReference type="InterPro" id="IPR043129">
    <property type="entry name" value="ATPase_NBD"/>
</dbReference>
<sequence length="384" mass="42909">MAKKAGADGGNNALKLWAQGHKPMMIPSVYSEYLGDSVDTLDANDIPVDKLEDHIDITITSKALTFSGVRYIVGNKVSEDRLEPLEMEKKSDKSKDEIPVIVTLAGLAITAMKENPESDRISVSYDLSVALPIAFINKENATKNEQRYMGTHTVTFHHPSGRNVEVEIKIEFCKCLPEGAAAVWGVVFDEDGNQIERLIEDEDGVRKNVSFLDTTNLSFDIGAGTTEIVVTEGLNFKPTLSKGLNYGTKETILKFIETWNKEFPRKGIDSLAEFNEILFDSEHPRHADVSVKFKAHQRQLAVKLSKEIMNKIDDMKDDPYVFIYGGGATVVKDELQQILKQRGRDKNLFFLKDPMYVNAKGLLVYTCSPRFEELKAMAQGVHNG</sequence>
<proteinExistence type="predicted"/>
<evidence type="ECO:0000259" key="2">
    <source>
        <dbReference type="Pfam" id="PF21522"/>
    </source>
</evidence>
<evidence type="ECO:0000313" key="3">
    <source>
        <dbReference type="EMBL" id="MFE8703893.1"/>
    </source>
</evidence>
<dbReference type="Gene3D" id="3.30.420.40">
    <property type="match status" value="2"/>
</dbReference>
<dbReference type="CDD" id="cd24023">
    <property type="entry name" value="ASKHA_NBD_ParM_Alp7A-like"/>
    <property type="match status" value="1"/>
</dbReference>
<dbReference type="EMBL" id="JBIACK010000021">
    <property type="protein sequence ID" value="MFE8703893.1"/>
    <property type="molecule type" value="Genomic_DNA"/>
</dbReference>
<organism evidence="3 4">
    <name type="scientific">Cytobacillus spartinae</name>
    <dbReference type="NCBI Taxonomy" id="3299023"/>
    <lineage>
        <taxon>Bacteria</taxon>
        <taxon>Bacillati</taxon>
        <taxon>Bacillota</taxon>
        <taxon>Bacilli</taxon>
        <taxon>Bacillales</taxon>
        <taxon>Bacillaceae</taxon>
        <taxon>Cytobacillus</taxon>
    </lineage>
</organism>
<name>A0ABW6KM26_9BACI</name>
<feature type="domain" description="Actin-like protein N-terminal" evidence="1">
    <location>
        <begin position="6"/>
        <end position="180"/>
    </location>
</feature>
<dbReference type="InterPro" id="IPR040607">
    <property type="entry name" value="ALP_N"/>
</dbReference>
<dbReference type="Proteomes" id="UP001601059">
    <property type="component" value="Unassembled WGS sequence"/>
</dbReference>
<evidence type="ECO:0000259" key="1">
    <source>
        <dbReference type="Pfam" id="PF17989"/>
    </source>
</evidence>
<reference evidence="3 4" key="1">
    <citation type="submission" date="2024-08" db="EMBL/GenBank/DDBJ databases">
        <title>Two novel Cytobacillus novel species.</title>
        <authorList>
            <person name="Liu G."/>
        </authorList>
    </citation>
    <scope>NUCLEOTIDE SEQUENCE [LARGE SCALE GENOMIC DNA]</scope>
    <source>
        <strain evidence="3 4">FJAT-54145</strain>
    </source>
</reference>
<feature type="domain" description="Actin homologue MreB-like C-terminal" evidence="2">
    <location>
        <begin position="219"/>
        <end position="336"/>
    </location>
</feature>
<gene>
    <name evidence="3" type="ORF">ACFYKX_25305</name>
</gene>
<evidence type="ECO:0000313" key="4">
    <source>
        <dbReference type="Proteomes" id="UP001601059"/>
    </source>
</evidence>
<protein>
    <submittedName>
        <fullName evidence="3">Peptide ABC transporter substrate-binding protein</fullName>
    </submittedName>
</protein>
<keyword evidence="4" id="KW-1185">Reference proteome</keyword>